<dbReference type="Pfam" id="PF04851">
    <property type="entry name" value="ResIII"/>
    <property type="match status" value="1"/>
</dbReference>
<dbReference type="GO" id="GO:0006304">
    <property type="term" value="P:DNA modification"/>
    <property type="evidence" value="ECO:0007669"/>
    <property type="project" value="InterPro"/>
</dbReference>
<dbReference type="GO" id="GO:0016787">
    <property type="term" value="F:hydrolase activity"/>
    <property type="evidence" value="ECO:0007669"/>
    <property type="project" value="InterPro"/>
</dbReference>
<dbReference type="OrthoDB" id="9759819at2"/>
<dbReference type="EMBL" id="QPIG01000005">
    <property type="protein sequence ID" value="RCU56605.1"/>
    <property type="molecule type" value="Genomic_DNA"/>
</dbReference>
<dbReference type="PROSITE" id="PS51194">
    <property type="entry name" value="HELICASE_CTER"/>
    <property type="match status" value="1"/>
</dbReference>
<dbReference type="SMART" id="SM00490">
    <property type="entry name" value="HELICc"/>
    <property type="match status" value="1"/>
</dbReference>
<dbReference type="GO" id="GO:0003677">
    <property type="term" value="F:DNA binding"/>
    <property type="evidence" value="ECO:0007669"/>
    <property type="project" value="InterPro"/>
</dbReference>
<dbReference type="Pfam" id="PF08463">
    <property type="entry name" value="EcoEI_R_C"/>
    <property type="match status" value="1"/>
</dbReference>
<organism evidence="4 5">
    <name type="scientific">Oceanihabitans sediminis</name>
    <dbReference type="NCBI Taxonomy" id="1812012"/>
    <lineage>
        <taxon>Bacteria</taxon>
        <taxon>Pseudomonadati</taxon>
        <taxon>Bacteroidota</taxon>
        <taxon>Flavobacteriia</taxon>
        <taxon>Flavobacteriales</taxon>
        <taxon>Flavobacteriaceae</taxon>
        <taxon>Oceanihabitans</taxon>
    </lineage>
</organism>
<dbReference type="Proteomes" id="UP000252249">
    <property type="component" value="Unassembled WGS sequence"/>
</dbReference>
<dbReference type="GO" id="GO:0005829">
    <property type="term" value="C:cytosol"/>
    <property type="evidence" value="ECO:0007669"/>
    <property type="project" value="TreeGrafter"/>
</dbReference>
<dbReference type="GO" id="GO:0004519">
    <property type="term" value="F:endonuclease activity"/>
    <property type="evidence" value="ECO:0007669"/>
    <property type="project" value="UniProtKB-KW"/>
</dbReference>
<keyword evidence="4" id="KW-0378">Hydrolase</keyword>
<dbReference type="Gene3D" id="3.40.50.300">
    <property type="entry name" value="P-loop containing nucleotide triphosphate hydrolases"/>
    <property type="match status" value="2"/>
</dbReference>
<proteinExistence type="predicted"/>
<dbReference type="NCBIfam" id="NF008521">
    <property type="entry name" value="PRK11448.1"/>
    <property type="match status" value="1"/>
</dbReference>
<dbReference type="InterPro" id="IPR050742">
    <property type="entry name" value="Helicase_Restrict-Modif_Enz"/>
</dbReference>
<dbReference type="AlphaFoldDB" id="A0A368P3X4"/>
<keyword evidence="4" id="KW-0540">Nuclease</keyword>
<dbReference type="InterPro" id="IPR013670">
    <property type="entry name" value="EcoEI_R_C_dom"/>
</dbReference>
<dbReference type="PANTHER" id="PTHR47396:SF1">
    <property type="entry name" value="ATP-DEPENDENT HELICASE IRC3-RELATED"/>
    <property type="match status" value="1"/>
</dbReference>
<dbReference type="SUPFAM" id="SSF52540">
    <property type="entry name" value="P-loop containing nucleoside triphosphate hydrolases"/>
    <property type="match status" value="1"/>
</dbReference>
<dbReference type="Pfam" id="PF00271">
    <property type="entry name" value="Helicase_C"/>
    <property type="match status" value="1"/>
</dbReference>
<dbReference type="CDD" id="cd18032">
    <property type="entry name" value="DEXHc_RE_I_III_res"/>
    <property type="match status" value="1"/>
</dbReference>
<dbReference type="PANTHER" id="PTHR47396">
    <property type="entry name" value="TYPE I RESTRICTION ENZYME ECOKI R PROTEIN"/>
    <property type="match status" value="1"/>
</dbReference>
<feature type="domain" description="Helicase ATP-binding" evidence="2">
    <location>
        <begin position="395"/>
        <end position="577"/>
    </location>
</feature>
<dbReference type="SMART" id="SM00487">
    <property type="entry name" value="DEXDc"/>
    <property type="match status" value="1"/>
</dbReference>
<feature type="domain" description="Helicase C-terminal" evidence="3">
    <location>
        <begin position="654"/>
        <end position="821"/>
    </location>
</feature>
<evidence type="ECO:0000313" key="5">
    <source>
        <dbReference type="Proteomes" id="UP000252249"/>
    </source>
</evidence>
<dbReference type="PROSITE" id="PS51192">
    <property type="entry name" value="HELICASE_ATP_BIND_1"/>
    <property type="match status" value="1"/>
</dbReference>
<sequence length="1083" mass="125377">MNYKTNFSFLKDSYVDLLQLAMLAERNCYTDPSTTLSKLRILTEKLAITLIDFEQLEDPYDNKQLSRLKVLESQSDTPQEIISIFHTIRKSGNKASHLGEGTKAEARYMLRQAFYLTKWFIEVYENEEVNVDYVTPEESWFVSDNKRTLELEEELKQLKKEVDSYKQKIKQQTEISEEAKLQRKERAKDKAKKIEESESETRERIDKQLRDAGWECDTQTLNYKTCKTLPQKGRQMAIAEWPCGTKWADYALFNGLELIGIVEAKKHIKNVMSDLGQAKTYSKIVTNDLDITFPEHSNSKTYKVPFMFATNGRPYLEQFKTASGIWFWDGRDQKNIARPLPQWFSPRDLIEKLNYDENKGVEKLKQTDYDLLSDPSGLNLREYQIEAIKAVEHKILTNQEDRRALLAMATGTGKTRTMIGMCYRLIKSGRFRRILFLVDRRMLGQQASDAFKEVHIEGLQTFAQIYDLQDLEDKAAELDTKIHFATVQGMVQRIAYSDDSPSVGDYDCIVVDEAHRGYTLDREMDEEEVILRDQLDFQSKYRMVLDYFDAYRIGLTATPALHTKDIFGDPVYTYSYRQAVIEGYLIDFEPPYVFQTKLSKDGIVWEKGDEVKIYDPEENEIKEIGVTEDEIKVEITGFNKRVITENFNRVVLHEIISNYGILPEDKGKTLIFAATNAHADTIVKLLYEIYDELGADADADAIVKITGEVYNREDLLRRFKNDQYPSIVVTVDLLTTGIDVPSISNLIFLRRVNSRILYDQMIGRATRRCDEIGKEVFKIYDCVGVTEIMADEQVMKPVAPLVTKTFSNLIEELSIIEDDYSKEAKLDRIIAKIQRKVTRFSQQQKDQFEILTGEPTVRDFAKKLKSIDVENLNQTLEDYGHLWEFLDREKGRALSYGTLYSDHEDMVEEVSRAYEKNLKPKDYLESFNEYIKNNRNKIAALNVVCTKPSTLTRTDLKELRLILDTEGYNKHNLNTAYKEVTNTEVVADIIAHIRTSALGENLVSHQERIANAVTKLKASHDWNQIQLNWLDKIEAQLQKESIITLEDLNKPPFSVEGGLKRLDKVFKNETAQIINELNEYLYA</sequence>
<dbReference type="InterPro" id="IPR027417">
    <property type="entry name" value="P-loop_NTPase"/>
</dbReference>
<name>A0A368P3X4_9FLAO</name>
<dbReference type="Gene3D" id="3.90.1570.30">
    <property type="match status" value="1"/>
</dbReference>
<accession>A0A368P3X4</accession>
<comment type="caution">
    <text evidence="4">The sequence shown here is derived from an EMBL/GenBank/DDBJ whole genome shotgun (WGS) entry which is preliminary data.</text>
</comment>
<dbReference type="CDD" id="cd18799">
    <property type="entry name" value="SF2_C_EcoAI-like"/>
    <property type="match status" value="1"/>
</dbReference>
<protein>
    <submittedName>
        <fullName evidence="4">Type I restriction-modification system endonuclease</fullName>
    </submittedName>
</protein>
<dbReference type="RefSeq" id="WP_113966585.1">
    <property type="nucleotide sequence ID" value="NZ_QNRP01000007.1"/>
</dbReference>
<evidence type="ECO:0000259" key="3">
    <source>
        <dbReference type="PROSITE" id="PS51194"/>
    </source>
</evidence>
<feature type="region of interest" description="Disordered" evidence="1">
    <location>
        <begin position="177"/>
        <end position="202"/>
    </location>
</feature>
<gene>
    <name evidence="4" type="ORF">DU428_11980</name>
</gene>
<dbReference type="InterPro" id="IPR001650">
    <property type="entry name" value="Helicase_C-like"/>
</dbReference>
<evidence type="ECO:0000259" key="2">
    <source>
        <dbReference type="PROSITE" id="PS51192"/>
    </source>
</evidence>
<dbReference type="InterPro" id="IPR006935">
    <property type="entry name" value="Helicase/UvrB_N"/>
</dbReference>
<keyword evidence="4" id="KW-0255">Endonuclease</keyword>
<dbReference type="GO" id="GO:0005524">
    <property type="term" value="F:ATP binding"/>
    <property type="evidence" value="ECO:0007669"/>
    <property type="project" value="InterPro"/>
</dbReference>
<reference evidence="4 5" key="1">
    <citation type="submission" date="2018-07" db="EMBL/GenBank/DDBJ databases">
        <title>Oceanihabitans testaceum sp. nov., isolated from marine sediment.</title>
        <authorList>
            <person name="Li C.-M."/>
        </authorList>
    </citation>
    <scope>NUCLEOTIDE SEQUENCE [LARGE SCALE GENOMIC DNA]</scope>
    <source>
        <strain evidence="4 5">S9-10</strain>
    </source>
</reference>
<keyword evidence="5" id="KW-1185">Reference proteome</keyword>
<evidence type="ECO:0000256" key="1">
    <source>
        <dbReference type="SAM" id="MobiDB-lite"/>
    </source>
</evidence>
<dbReference type="InterPro" id="IPR014001">
    <property type="entry name" value="Helicase_ATP-bd"/>
</dbReference>
<evidence type="ECO:0000313" key="4">
    <source>
        <dbReference type="EMBL" id="RCU56605.1"/>
    </source>
</evidence>